<feature type="region of interest" description="Disordered" evidence="1">
    <location>
        <begin position="1"/>
        <end position="20"/>
    </location>
</feature>
<evidence type="ECO:0000313" key="2">
    <source>
        <dbReference type="EMBL" id="JAD24667.1"/>
    </source>
</evidence>
<organism evidence="2">
    <name type="scientific">Arundo donax</name>
    <name type="common">Giant reed</name>
    <name type="synonym">Donax arundinaceus</name>
    <dbReference type="NCBI Taxonomy" id="35708"/>
    <lineage>
        <taxon>Eukaryota</taxon>
        <taxon>Viridiplantae</taxon>
        <taxon>Streptophyta</taxon>
        <taxon>Embryophyta</taxon>
        <taxon>Tracheophyta</taxon>
        <taxon>Spermatophyta</taxon>
        <taxon>Magnoliopsida</taxon>
        <taxon>Liliopsida</taxon>
        <taxon>Poales</taxon>
        <taxon>Poaceae</taxon>
        <taxon>PACMAD clade</taxon>
        <taxon>Arundinoideae</taxon>
        <taxon>Arundineae</taxon>
        <taxon>Arundo</taxon>
    </lineage>
</organism>
<evidence type="ECO:0000256" key="1">
    <source>
        <dbReference type="SAM" id="MobiDB-lite"/>
    </source>
</evidence>
<proteinExistence type="predicted"/>
<protein>
    <submittedName>
        <fullName evidence="2">Uncharacterized protein</fullName>
    </submittedName>
</protein>
<reference evidence="2" key="2">
    <citation type="journal article" date="2015" name="Data Brief">
        <title>Shoot transcriptome of the giant reed, Arundo donax.</title>
        <authorList>
            <person name="Barrero R.A."/>
            <person name="Guerrero F.D."/>
            <person name="Moolhuijzen P."/>
            <person name="Goolsby J.A."/>
            <person name="Tidwell J."/>
            <person name="Bellgard S.E."/>
            <person name="Bellgard M.I."/>
        </authorList>
    </citation>
    <scope>NUCLEOTIDE SEQUENCE</scope>
    <source>
        <tissue evidence="2">Shoot tissue taken approximately 20 cm above the soil surface</tissue>
    </source>
</reference>
<reference evidence="2" key="1">
    <citation type="submission" date="2014-09" db="EMBL/GenBank/DDBJ databases">
        <authorList>
            <person name="Magalhaes I.L.F."/>
            <person name="Oliveira U."/>
            <person name="Santos F.R."/>
            <person name="Vidigal T.H.D.A."/>
            <person name="Brescovit A.D."/>
            <person name="Santos A.J."/>
        </authorList>
    </citation>
    <scope>NUCLEOTIDE SEQUENCE</scope>
    <source>
        <tissue evidence="2">Shoot tissue taken approximately 20 cm above the soil surface</tissue>
    </source>
</reference>
<accession>A0A0A8YQM4</accession>
<name>A0A0A8YQM4_ARUDO</name>
<dbReference type="PROSITE" id="PS51257">
    <property type="entry name" value="PROKAR_LIPOPROTEIN"/>
    <property type="match status" value="1"/>
</dbReference>
<dbReference type="AlphaFoldDB" id="A0A0A8YQM4"/>
<dbReference type="EMBL" id="GBRH01273228">
    <property type="protein sequence ID" value="JAD24667.1"/>
    <property type="molecule type" value="Transcribed_RNA"/>
</dbReference>
<sequence length="70" mass="7752">MSETSVRSQVKKRSHRNTGPLFLATSCGFMVIRGTRRGSKTSSNPWHSNSRNHSKDVFAPVSAQKSSAHH</sequence>
<feature type="region of interest" description="Disordered" evidence="1">
    <location>
        <begin position="34"/>
        <end position="70"/>
    </location>
</feature>
<feature type="compositionally biased region" description="Polar residues" evidence="1">
    <location>
        <begin position="40"/>
        <end position="51"/>
    </location>
</feature>